<organism evidence="3">
    <name type="scientific">Leptosphaeria maculans (strain JN3 / isolate v23.1.3 / race Av1-4-5-6-7-8)</name>
    <name type="common">Blackleg fungus</name>
    <name type="synonym">Phoma lingam</name>
    <dbReference type="NCBI Taxonomy" id="985895"/>
    <lineage>
        <taxon>Eukaryota</taxon>
        <taxon>Fungi</taxon>
        <taxon>Dikarya</taxon>
        <taxon>Ascomycota</taxon>
        <taxon>Pezizomycotina</taxon>
        <taxon>Dothideomycetes</taxon>
        <taxon>Pleosporomycetidae</taxon>
        <taxon>Pleosporales</taxon>
        <taxon>Pleosporineae</taxon>
        <taxon>Leptosphaeriaceae</taxon>
        <taxon>Plenodomus</taxon>
        <taxon>Plenodomus lingam/Leptosphaeria maculans species complex</taxon>
    </lineage>
</organism>
<evidence type="ECO:0000256" key="1">
    <source>
        <dbReference type="SAM" id="Phobius"/>
    </source>
</evidence>
<dbReference type="HOGENOM" id="CLU_2705256_0_0_1"/>
<dbReference type="AlphaFoldDB" id="E4ZLY1"/>
<protein>
    <submittedName>
        <fullName evidence="2">Predicted protein</fullName>
    </submittedName>
</protein>
<dbReference type="InParanoid" id="E4ZLY1"/>
<dbReference type="VEuPathDB" id="FungiDB:LEMA_P055170.1"/>
<evidence type="ECO:0000313" key="2">
    <source>
        <dbReference type="EMBL" id="CBX92811.1"/>
    </source>
</evidence>
<feature type="transmembrane region" description="Helical" evidence="1">
    <location>
        <begin position="29"/>
        <end position="52"/>
    </location>
</feature>
<gene>
    <name evidence="2" type="ORF">LEMA_P055170.1</name>
</gene>
<dbReference type="Proteomes" id="UP000002668">
    <property type="component" value="Genome"/>
</dbReference>
<reference evidence="3" key="1">
    <citation type="journal article" date="2011" name="Nat. Commun.">
        <title>Effector diversification within compartments of the Leptosphaeria maculans genome affected by Repeat-Induced Point mutations.</title>
        <authorList>
            <person name="Rouxel T."/>
            <person name="Grandaubert J."/>
            <person name="Hane J.K."/>
            <person name="Hoede C."/>
            <person name="van de Wouw A.P."/>
            <person name="Couloux A."/>
            <person name="Dominguez V."/>
            <person name="Anthouard V."/>
            <person name="Bally P."/>
            <person name="Bourras S."/>
            <person name="Cozijnsen A.J."/>
            <person name="Ciuffetti L.M."/>
            <person name="Degrave A."/>
            <person name="Dilmaghani A."/>
            <person name="Duret L."/>
            <person name="Fudal I."/>
            <person name="Goodwin S.B."/>
            <person name="Gout L."/>
            <person name="Glaser N."/>
            <person name="Linglin J."/>
            <person name="Kema G.H.J."/>
            <person name="Lapalu N."/>
            <person name="Lawrence C.B."/>
            <person name="May K."/>
            <person name="Meyer M."/>
            <person name="Ollivier B."/>
            <person name="Poulain J."/>
            <person name="Schoch C.L."/>
            <person name="Simon A."/>
            <person name="Spatafora J.W."/>
            <person name="Stachowiak A."/>
            <person name="Turgeon B.G."/>
            <person name="Tyler B.M."/>
            <person name="Vincent D."/>
            <person name="Weissenbach J."/>
            <person name="Amselem J."/>
            <person name="Quesneville H."/>
            <person name="Oliver R.P."/>
            <person name="Wincker P."/>
            <person name="Balesdent M.-H."/>
            <person name="Howlett B.J."/>
        </authorList>
    </citation>
    <scope>NUCLEOTIDE SEQUENCE [LARGE SCALE GENOMIC DNA]</scope>
    <source>
        <strain evidence="3">JN3 / isolate v23.1.3 / race Av1-4-5-6-7-8</strain>
    </source>
</reference>
<keyword evidence="3" id="KW-1185">Reference proteome</keyword>
<proteinExistence type="predicted"/>
<accession>E4ZLY1</accession>
<name>E4ZLY1_LEPMJ</name>
<keyword evidence="1" id="KW-0812">Transmembrane</keyword>
<sequence length="73" mass="7525">MDATGLPECILTSLDGQLFASVDVATNDLSTGSCTTLLIIPIILVIFIASIFDQTHLSLCVGVASITSHCTAA</sequence>
<keyword evidence="1" id="KW-0472">Membrane</keyword>
<dbReference type="EMBL" id="FP929094">
    <property type="protein sequence ID" value="CBX92811.1"/>
    <property type="molecule type" value="Genomic_DNA"/>
</dbReference>
<evidence type="ECO:0000313" key="3">
    <source>
        <dbReference type="Proteomes" id="UP000002668"/>
    </source>
</evidence>
<keyword evidence="1" id="KW-1133">Transmembrane helix</keyword>